<dbReference type="GeneID" id="90981683"/>
<evidence type="ECO:0000313" key="2">
    <source>
        <dbReference type="EMBL" id="EGV62795.1"/>
    </source>
</evidence>
<dbReference type="EMBL" id="GL996527">
    <property type="protein sequence ID" value="EGV62794.1"/>
    <property type="molecule type" value="Genomic_DNA"/>
</dbReference>
<accession>G3BB42</accession>
<feature type="compositionally biased region" description="Low complexity" evidence="1">
    <location>
        <begin position="132"/>
        <end position="151"/>
    </location>
</feature>
<feature type="compositionally biased region" description="Low complexity" evidence="1">
    <location>
        <begin position="61"/>
        <end position="70"/>
    </location>
</feature>
<dbReference type="Proteomes" id="UP000000707">
    <property type="component" value="Unassembled WGS sequence"/>
</dbReference>
<reference evidence="2 3" key="1">
    <citation type="journal article" date="2011" name="Proc. Natl. Acad. Sci. U.S.A.">
        <title>Comparative genomics of xylose-fermenting fungi for enhanced biofuel production.</title>
        <authorList>
            <person name="Wohlbach D.J."/>
            <person name="Kuo A."/>
            <person name="Sato T.K."/>
            <person name="Potts K.M."/>
            <person name="Salamov A.A."/>
            <person name="LaButti K.M."/>
            <person name="Sun H."/>
            <person name="Clum A."/>
            <person name="Pangilinan J.L."/>
            <person name="Lindquist E.A."/>
            <person name="Lucas S."/>
            <person name="Lapidus A."/>
            <person name="Jin M."/>
            <person name="Gunawan C."/>
            <person name="Balan V."/>
            <person name="Dale B.E."/>
            <person name="Jeffries T.W."/>
            <person name="Zinkel R."/>
            <person name="Barry K.W."/>
            <person name="Grigoriev I.V."/>
            <person name="Gasch A.P."/>
        </authorList>
    </citation>
    <scope>NUCLEOTIDE SEQUENCE [LARGE SCALE GENOMIC DNA]</scope>
    <source>
        <strain evidence="2">ATCC 10573</strain>
        <strain evidence="3">ATCC 10573 / BCRC 21748 / CBS 615 / JCM 9827 / NBRC 10315 / NRRL Y-1498 / VKM Y-70</strain>
    </source>
</reference>
<feature type="compositionally biased region" description="Basic and acidic residues" evidence="1">
    <location>
        <begin position="244"/>
        <end position="263"/>
    </location>
</feature>
<keyword evidence="3" id="KW-1185">Reference proteome</keyword>
<feature type="compositionally biased region" description="Polar residues" evidence="1">
    <location>
        <begin position="1"/>
        <end position="15"/>
    </location>
</feature>
<evidence type="ECO:0000313" key="3">
    <source>
        <dbReference type="Proteomes" id="UP000000707"/>
    </source>
</evidence>
<dbReference type="AlphaFoldDB" id="G3BB42"/>
<organism evidence="3">
    <name type="scientific">Candida tenuis (strain ATCC 10573 / BCRC 21748 / CBS 615 / JCM 9827 / NBRC 10315 / NRRL Y-1498 / VKM Y-70)</name>
    <name type="common">Yeast</name>
    <name type="synonym">Yamadazyma tenuis</name>
    <dbReference type="NCBI Taxonomy" id="590646"/>
    <lineage>
        <taxon>Eukaryota</taxon>
        <taxon>Fungi</taxon>
        <taxon>Dikarya</taxon>
        <taxon>Ascomycota</taxon>
        <taxon>Saccharomycotina</taxon>
        <taxon>Pichiomycetes</taxon>
        <taxon>Debaryomycetaceae</taxon>
        <taxon>Yamadazyma</taxon>
    </lineage>
</organism>
<protein>
    <submittedName>
        <fullName evidence="2">Uncharacterized protein</fullName>
    </submittedName>
</protein>
<evidence type="ECO:0000256" key="1">
    <source>
        <dbReference type="SAM" id="MobiDB-lite"/>
    </source>
</evidence>
<feature type="compositionally biased region" description="Basic residues" evidence="1">
    <location>
        <begin position="208"/>
        <end position="217"/>
    </location>
</feature>
<dbReference type="EMBL" id="GL996527">
    <property type="protein sequence ID" value="EGV62795.1"/>
    <property type="molecule type" value="Genomic_DNA"/>
</dbReference>
<dbReference type="KEGG" id="cten:90981683"/>
<dbReference type="HOGENOM" id="CLU_959750_0_0_1"/>
<sequence>MSNNGLVSRWATSNDLVEKATHQDSSVSPHHSYHPKTPPPAKSPSRTTKLESIWADAVNEPSPSEPSHSSHSSRGKASHSNSRPARHRGGKAPLQTPPSSSEAMRPPTQDEEPLAPMTDAARSFAARLGTNPKPQNSTKTSTKTPTKTPIKTHPPRNPPTHHTPKNSYISDDAADAEDSESPKQMSAAAMAFASRLGISSSAPPPSHKSGKPPRSSHRSQEKSPRHDTPKKLPNSRNLPPKNRKNQEAEQLEKEEAARQAELEKERYKAEIEQLVKEMESSELNWADIED</sequence>
<feature type="region of interest" description="Disordered" evidence="1">
    <location>
        <begin position="1"/>
        <end position="263"/>
    </location>
</feature>
<feature type="compositionally biased region" description="Basic and acidic residues" evidence="1">
    <location>
        <begin position="218"/>
        <end position="230"/>
    </location>
</feature>
<name>G3BB42_CANTC</name>
<gene>
    <name evidence="2" type="ORF">CANTEDRAFT_115604</name>
</gene>
<proteinExistence type="predicted"/>